<evidence type="ECO:0000313" key="2">
    <source>
        <dbReference type="EMBL" id="GGK39471.1"/>
    </source>
</evidence>
<dbReference type="EMBL" id="BMQC01000015">
    <property type="protein sequence ID" value="GGK39471.1"/>
    <property type="molecule type" value="Genomic_DNA"/>
</dbReference>
<gene>
    <name evidence="2" type="ORF">GCM10010124_35220</name>
</gene>
<evidence type="ECO:0000256" key="1">
    <source>
        <dbReference type="SAM" id="MobiDB-lite"/>
    </source>
</evidence>
<evidence type="ECO:0000313" key="3">
    <source>
        <dbReference type="Proteomes" id="UP000662200"/>
    </source>
</evidence>
<dbReference type="Proteomes" id="UP000662200">
    <property type="component" value="Unassembled WGS sequence"/>
</dbReference>
<reference evidence="2" key="1">
    <citation type="journal article" date="2014" name="Int. J. Syst. Evol. Microbiol.">
        <title>Complete genome sequence of Corynebacterium casei LMG S-19264T (=DSM 44701T), isolated from a smear-ripened cheese.</title>
        <authorList>
            <consortium name="US DOE Joint Genome Institute (JGI-PGF)"/>
            <person name="Walter F."/>
            <person name="Albersmeier A."/>
            <person name="Kalinowski J."/>
            <person name="Ruckert C."/>
        </authorList>
    </citation>
    <scope>NUCLEOTIDE SEQUENCE</scope>
    <source>
        <strain evidence="2">JCM 3091</strain>
    </source>
</reference>
<dbReference type="Gene3D" id="3.40.50.300">
    <property type="entry name" value="P-loop containing nucleotide triphosphate hydrolases"/>
    <property type="match status" value="1"/>
</dbReference>
<feature type="region of interest" description="Disordered" evidence="1">
    <location>
        <begin position="1"/>
        <end position="27"/>
    </location>
</feature>
<proteinExistence type="predicted"/>
<dbReference type="PANTHER" id="PTHR30121">
    <property type="entry name" value="UNCHARACTERIZED PROTEIN YJGR-RELATED"/>
    <property type="match status" value="1"/>
</dbReference>
<sequence length="604" mass="64282">MPEPAAPRPAAAGAAAAGEPAAGDRAATAGEPVGRVLGTADATPLTFWTAVAPDGYLQLDDVVTTTRALPGRDPVSIAGVVTAVRARHEGAQFDSDVFAIAEGMLPAQVQEAAEVTTTRIDPEVYVPPRPGAPVHRATGAARDAALHFDRMSRAVPIGCGRDGQPTYLNADFLDGQRGAHVSISGISGVATKTSFATFLLYSVFRSGVLGADGVNAKALIFNVKGEDLLFLDHPNTRLTPETVQAYTRLGLPAGPFPDVRVYAPPRADSSGTPDVTSRTSGVDSFYWTLAEFCAKRLLPYVFADADDERQQYTMVVHAVTAQLARLAVPAEGGISLDGVRIGAYEALVDHLVDQLSDEDTRASWTGSAVSLGTVNAFARRLIASKRDLGRLIRGDLATRRPHEINTTEGAQVTVVDLHNLPDRAQRFVVGVTLKTEFERKEKAGTAKPLLFVVLDELNKYAPRDGSSPIKEVLLDIAERGRSMGVILVGAQQTASEVERRIVTNSAVRVVGRLDPAEASRPEYGFLPPTARQRVLLARPGTMFVNQPDIPVPLCLEFPFPAWATRHAEAGPPPAATLRSITQRTDPFAVVGSGATAVGDDEIPF</sequence>
<dbReference type="AlphaFoldDB" id="A0A8J3FKE8"/>
<keyword evidence="3" id="KW-1185">Reference proteome</keyword>
<dbReference type="PANTHER" id="PTHR30121:SF6">
    <property type="entry name" value="SLR6007 PROTEIN"/>
    <property type="match status" value="1"/>
</dbReference>
<protein>
    <submittedName>
        <fullName evidence="2">ATPase</fullName>
    </submittedName>
</protein>
<accession>A0A8J3FKE8</accession>
<dbReference type="InterPro" id="IPR051162">
    <property type="entry name" value="T4SS_component"/>
</dbReference>
<feature type="compositionally biased region" description="Low complexity" evidence="1">
    <location>
        <begin position="8"/>
        <end position="27"/>
    </location>
</feature>
<organism evidence="2 3">
    <name type="scientific">Pilimelia terevasa</name>
    <dbReference type="NCBI Taxonomy" id="53372"/>
    <lineage>
        <taxon>Bacteria</taxon>
        <taxon>Bacillati</taxon>
        <taxon>Actinomycetota</taxon>
        <taxon>Actinomycetes</taxon>
        <taxon>Micromonosporales</taxon>
        <taxon>Micromonosporaceae</taxon>
        <taxon>Pilimelia</taxon>
    </lineage>
</organism>
<dbReference type="InterPro" id="IPR027417">
    <property type="entry name" value="P-loop_NTPase"/>
</dbReference>
<reference evidence="2" key="2">
    <citation type="submission" date="2020-09" db="EMBL/GenBank/DDBJ databases">
        <authorList>
            <person name="Sun Q."/>
            <person name="Ohkuma M."/>
        </authorList>
    </citation>
    <scope>NUCLEOTIDE SEQUENCE</scope>
    <source>
        <strain evidence="2">JCM 3091</strain>
    </source>
</reference>
<comment type="caution">
    <text evidence="2">The sequence shown here is derived from an EMBL/GenBank/DDBJ whole genome shotgun (WGS) entry which is preliminary data.</text>
</comment>
<dbReference type="SUPFAM" id="SSF52540">
    <property type="entry name" value="P-loop containing nucleoside triphosphate hydrolases"/>
    <property type="match status" value="1"/>
</dbReference>
<name>A0A8J3FKE8_9ACTN</name>